<dbReference type="PANTHER" id="PTHR45947:SF3">
    <property type="entry name" value="SULFOQUINOVOSYL TRANSFERASE SQD2"/>
    <property type="match status" value="1"/>
</dbReference>
<dbReference type="AlphaFoldDB" id="A0A2K2G1B1"/>
<dbReference type="Pfam" id="PF13579">
    <property type="entry name" value="Glyco_trans_4_4"/>
    <property type="match status" value="1"/>
</dbReference>
<dbReference type="Gene3D" id="3.40.50.2000">
    <property type="entry name" value="Glycogen Phosphorylase B"/>
    <property type="match status" value="2"/>
</dbReference>
<keyword evidence="4" id="KW-1185">Reference proteome</keyword>
<accession>A0A2K2G1B1</accession>
<protein>
    <submittedName>
        <fullName evidence="3">Glycosyl transferase family 1</fullName>
    </submittedName>
</protein>
<dbReference type="GO" id="GO:0016757">
    <property type="term" value="F:glycosyltransferase activity"/>
    <property type="evidence" value="ECO:0007669"/>
    <property type="project" value="InterPro"/>
</dbReference>
<dbReference type="InterPro" id="IPR028098">
    <property type="entry name" value="Glyco_trans_4-like_N"/>
</dbReference>
<sequence>MMDRIVIINDLAHPRGGASQLALDSAVAFVRRGYRVTLLCGSDGNESLEREGIEVVALGMSRLLEGNRARAMMEGLYNKRAATMVRQWVTRNDTPRTVYHVHGWSQILSPAVFSALLPVRGRMIVHAHDFFFTCPNGAMFHFGRDAPCAARPMGLSCLASACDRHGIAAKGWRVVRQGLQNGVLADYPPPLLLIHNGMARYFSRSGLSATDMTVLPNPVRPFTPTRIEAERNRAVLFVGRMEATKGIDLAAEACRRAGMTLIAVGTGAMLADLSQRYPEMEWVGQQEPAAIARFARRARLAVMPSRHIEPFGLAAVEALWSGLPVIASRDSLIADDIVAAQAGLAVNPRDLDGFAAALASLSGDDTLTRRMSIAAHQQLGAIALSPESWVEALLDAYQGYLDHGRPGLFAALRRRREDAWAEPELAVTVAGGA</sequence>
<evidence type="ECO:0000259" key="1">
    <source>
        <dbReference type="Pfam" id="PF00534"/>
    </source>
</evidence>
<organism evidence="3 4">
    <name type="scientific">Novosphingobium guangzhouense</name>
    <dbReference type="NCBI Taxonomy" id="1850347"/>
    <lineage>
        <taxon>Bacteria</taxon>
        <taxon>Pseudomonadati</taxon>
        <taxon>Pseudomonadota</taxon>
        <taxon>Alphaproteobacteria</taxon>
        <taxon>Sphingomonadales</taxon>
        <taxon>Sphingomonadaceae</taxon>
        <taxon>Novosphingobium</taxon>
    </lineage>
</organism>
<dbReference type="InterPro" id="IPR050194">
    <property type="entry name" value="Glycosyltransferase_grp1"/>
</dbReference>
<evidence type="ECO:0000259" key="2">
    <source>
        <dbReference type="Pfam" id="PF13579"/>
    </source>
</evidence>
<evidence type="ECO:0000313" key="4">
    <source>
        <dbReference type="Proteomes" id="UP000236327"/>
    </source>
</evidence>
<dbReference type="EMBL" id="LYMM01000031">
    <property type="protein sequence ID" value="PNU04792.1"/>
    <property type="molecule type" value="Genomic_DNA"/>
</dbReference>
<dbReference type="OrthoDB" id="9801573at2"/>
<feature type="domain" description="Glycosyl transferase family 1" evidence="1">
    <location>
        <begin position="230"/>
        <end position="377"/>
    </location>
</feature>
<dbReference type="CDD" id="cd03801">
    <property type="entry name" value="GT4_PimA-like"/>
    <property type="match status" value="1"/>
</dbReference>
<reference evidence="3 4" key="1">
    <citation type="submission" date="2016-05" db="EMBL/GenBank/DDBJ databases">
        <title>Complete genome sequence of Novosphingobium guangzhouense SA925(T).</title>
        <authorList>
            <person name="Sha S."/>
        </authorList>
    </citation>
    <scope>NUCLEOTIDE SEQUENCE [LARGE SCALE GENOMIC DNA]</scope>
    <source>
        <strain evidence="3 4">SA925</strain>
    </source>
</reference>
<gene>
    <name evidence="3" type="ORF">A8V01_18625</name>
</gene>
<feature type="domain" description="Glycosyltransferase subfamily 4-like N-terminal" evidence="2">
    <location>
        <begin position="16"/>
        <end position="217"/>
    </location>
</feature>
<dbReference type="SUPFAM" id="SSF53756">
    <property type="entry name" value="UDP-Glycosyltransferase/glycogen phosphorylase"/>
    <property type="match status" value="1"/>
</dbReference>
<evidence type="ECO:0000313" key="3">
    <source>
        <dbReference type="EMBL" id="PNU04792.1"/>
    </source>
</evidence>
<name>A0A2K2G1B1_9SPHN</name>
<keyword evidence="3" id="KW-0808">Transferase</keyword>
<dbReference type="Pfam" id="PF00534">
    <property type="entry name" value="Glycos_transf_1"/>
    <property type="match status" value="1"/>
</dbReference>
<comment type="caution">
    <text evidence="3">The sequence shown here is derived from an EMBL/GenBank/DDBJ whole genome shotgun (WGS) entry which is preliminary data.</text>
</comment>
<dbReference type="PANTHER" id="PTHR45947">
    <property type="entry name" value="SULFOQUINOVOSYL TRANSFERASE SQD2"/>
    <property type="match status" value="1"/>
</dbReference>
<dbReference type="Proteomes" id="UP000236327">
    <property type="component" value="Unassembled WGS sequence"/>
</dbReference>
<dbReference type="InterPro" id="IPR001296">
    <property type="entry name" value="Glyco_trans_1"/>
</dbReference>
<proteinExistence type="predicted"/>